<feature type="transmembrane region" description="Helical" evidence="2">
    <location>
        <begin position="30"/>
        <end position="51"/>
    </location>
</feature>
<evidence type="ECO:0000313" key="3">
    <source>
        <dbReference type="EMBL" id="PSK96719.1"/>
    </source>
</evidence>
<accession>A0A2P8DHQ7</accession>
<evidence type="ECO:0000256" key="1">
    <source>
        <dbReference type="SAM" id="MobiDB-lite"/>
    </source>
</evidence>
<dbReference type="AlphaFoldDB" id="A0A2P8DHQ7"/>
<feature type="region of interest" description="Disordered" evidence="1">
    <location>
        <begin position="208"/>
        <end position="256"/>
    </location>
</feature>
<feature type="region of interest" description="Disordered" evidence="1">
    <location>
        <begin position="176"/>
        <end position="195"/>
    </location>
</feature>
<keyword evidence="2" id="KW-0812">Transmembrane</keyword>
<comment type="caution">
    <text evidence="3">The sequence shown here is derived from an EMBL/GenBank/DDBJ whole genome shotgun (WGS) entry which is preliminary data.</text>
</comment>
<reference evidence="3 4" key="1">
    <citation type="submission" date="2018-03" db="EMBL/GenBank/DDBJ databases">
        <title>Genomic Encyclopedia of Archaeal and Bacterial Type Strains, Phase II (KMG-II): from individual species to whole genera.</title>
        <authorList>
            <person name="Goeker M."/>
        </authorList>
    </citation>
    <scope>NUCLEOTIDE SEQUENCE [LARGE SCALE GENOMIC DNA]</scope>
    <source>
        <strain evidence="3 4">DSM 45312</strain>
    </source>
</reference>
<evidence type="ECO:0000313" key="4">
    <source>
        <dbReference type="Proteomes" id="UP000240542"/>
    </source>
</evidence>
<feature type="transmembrane region" description="Helical" evidence="2">
    <location>
        <begin position="102"/>
        <end position="122"/>
    </location>
</feature>
<name>A0A2P8DHQ7_9ACTN</name>
<organism evidence="3 4">
    <name type="scientific">Murinocardiopsis flavida</name>
    <dbReference type="NCBI Taxonomy" id="645275"/>
    <lineage>
        <taxon>Bacteria</taxon>
        <taxon>Bacillati</taxon>
        <taxon>Actinomycetota</taxon>
        <taxon>Actinomycetes</taxon>
        <taxon>Streptosporangiales</taxon>
        <taxon>Nocardiopsidaceae</taxon>
        <taxon>Murinocardiopsis</taxon>
    </lineage>
</organism>
<sequence>MRRRALFCLPLPLVLLGAAALFTGGGLAAPGWLIVVSGSVAVGTLLLALIVQPTPLPEGLSAEASVRRSLHRFRQFTSLRLWLAITALAVGFGASIAGGGLFPLLGAMVLAWPQVLLALPTFRSVTKARRAMEAWGTNAYLWAGLSQPAPVEWPIITRAAAYYRARKQRAAAAAEAPAAATAESGEQDDAAPARPAYDLPDRWAVAGTEAKLHPDGLIPGFPSSPRSARPLVRQRGPARPGPRQPRPANRRSKAKN</sequence>
<evidence type="ECO:0000256" key="2">
    <source>
        <dbReference type="SAM" id="Phobius"/>
    </source>
</evidence>
<keyword evidence="2" id="KW-0472">Membrane</keyword>
<protein>
    <submittedName>
        <fullName evidence="3">Uncharacterized protein</fullName>
    </submittedName>
</protein>
<keyword evidence="2" id="KW-1133">Transmembrane helix</keyword>
<proteinExistence type="predicted"/>
<feature type="transmembrane region" description="Helical" evidence="2">
    <location>
        <begin position="77"/>
        <end position="96"/>
    </location>
</feature>
<dbReference type="EMBL" id="PYGA01000010">
    <property type="protein sequence ID" value="PSK96719.1"/>
    <property type="molecule type" value="Genomic_DNA"/>
</dbReference>
<keyword evidence="4" id="KW-1185">Reference proteome</keyword>
<dbReference type="Proteomes" id="UP000240542">
    <property type="component" value="Unassembled WGS sequence"/>
</dbReference>
<gene>
    <name evidence="3" type="ORF">CLV63_11016</name>
</gene>